<dbReference type="InterPro" id="IPR002974">
    <property type="entry name" value="Cyt_P450_E_CYP52_ascomycetes"/>
</dbReference>
<name>A0ABP0ZRM3_9ASCO</name>
<dbReference type="InterPro" id="IPR002402">
    <property type="entry name" value="Cyt_P450_E_grp-II"/>
</dbReference>
<keyword evidence="6 8" id="KW-0408">Iron</keyword>
<evidence type="ECO:0000256" key="1">
    <source>
        <dbReference type="ARBA" id="ARBA00001971"/>
    </source>
</evidence>
<evidence type="ECO:0000256" key="4">
    <source>
        <dbReference type="ARBA" id="ARBA00022723"/>
    </source>
</evidence>
<evidence type="ECO:0000256" key="7">
    <source>
        <dbReference type="ARBA" id="ARBA00023033"/>
    </source>
</evidence>
<keyword evidence="9" id="KW-0812">Transmembrane</keyword>
<feature type="transmembrane region" description="Helical" evidence="9">
    <location>
        <begin position="20"/>
        <end position="40"/>
    </location>
</feature>
<keyword evidence="3 8" id="KW-0349">Heme</keyword>
<gene>
    <name evidence="10" type="ORF">LODBEIA_P40690</name>
</gene>
<dbReference type="InterPro" id="IPR017972">
    <property type="entry name" value="Cyt_P450_CS"/>
</dbReference>
<evidence type="ECO:0000313" key="11">
    <source>
        <dbReference type="Proteomes" id="UP001497383"/>
    </source>
</evidence>
<dbReference type="PRINTS" id="PR00464">
    <property type="entry name" value="EP450II"/>
</dbReference>
<dbReference type="EMBL" id="OZ022409">
    <property type="protein sequence ID" value="CAK9439969.1"/>
    <property type="molecule type" value="Genomic_DNA"/>
</dbReference>
<dbReference type="InterPro" id="IPR001128">
    <property type="entry name" value="Cyt_P450"/>
</dbReference>
<dbReference type="GeneID" id="92209265"/>
<dbReference type="PRINTS" id="PR00385">
    <property type="entry name" value="P450"/>
</dbReference>
<dbReference type="InterPro" id="IPR047146">
    <property type="entry name" value="Cyt_P450_E_CYP52_fungi"/>
</dbReference>
<evidence type="ECO:0000256" key="3">
    <source>
        <dbReference type="ARBA" id="ARBA00022617"/>
    </source>
</evidence>
<dbReference type="SUPFAM" id="SSF48264">
    <property type="entry name" value="Cytochrome P450"/>
    <property type="match status" value="1"/>
</dbReference>
<comment type="cofactor">
    <cofactor evidence="1">
        <name>heme</name>
        <dbReference type="ChEBI" id="CHEBI:30413"/>
    </cofactor>
</comment>
<evidence type="ECO:0000256" key="8">
    <source>
        <dbReference type="RuleBase" id="RU000461"/>
    </source>
</evidence>
<keyword evidence="7 8" id="KW-0503">Monooxygenase</keyword>
<dbReference type="Proteomes" id="UP001497383">
    <property type="component" value="Chromosome 5"/>
</dbReference>
<accession>A0ABP0ZRM3</accession>
<dbReference type="PANTHER" id="PTHR24287">
    <property type="entry name" value="P450, PUTATIVE (EUROFUNG)-RELATED"/>
    <property type="match status" value="1"/>
</dbReference>
<dbReference type="InterPro" id="IPR036396">
    <property type="entry name" value="Cyt_P450_sf"/>
</dbReference>
<dbReference type="PRINTS" id="PR01239">
    <property type="entry name" value="EP450IICYP52"/>
</dbReference>
<evidence type="ECO:0000256" key="6">
    <source>
        <dbReference type="ARBA" id="ARBA00023004"/>
    </source>
</evidence>
<proteinExistence type="inferred from homology"/>
<dbReference type="PROSITE" id="PS00086">
    <property type="entry name" value="CYTOCHROME_P450"/>
    <property type="match status" value="1"/>
</dbReference>
<keyword evidence="4 8" id="KW-0479">Metal-binding</keyword>
<protein>
    <submittedName>
        <fullName evidence="10">Uncharacterized protein</fullName>
    </submittedName>
</protein>
<dbReference type="Pfam" id="PF00067">
    <property type="entry name" value="p450"/>
    <property type="match status" value="1"/>
</dbReference>
<keyword evidence="9" id="KW-0472">Membrane</keyword>
<keyword evidence="11" id="KW-1185">Reference proteome</keyword>
<organism evidence="10 11">
    <name type="scientific">Lodderomyces beijingensis</name>
    <dbReference type="NCBI Taxonomy" id="1775926"/>
    <lineage>
        <taxon>Eukaryota</taxon>
        <taxon>Fungi</taxon>
        <taxon>Dikarya</taxon>
        <taxon>Ascomycota</taxon>
        <taxon>Saccharomycotina</taxon>
        <taxon>Pichiomycetes</taxon>
        <taxon>Debaryomycetaceae</taxon>
        <taxon>Candida/Lodderomyces clade</taxon>
        <taxon>Lodderomyces</taxon>
    </lineage>
</organism>
<evidence type="ECO:0000256" key="2">
    <source>
        <dbReference type="ARBA" id="ARBA00010617"/>
    </source>
</evidence>
<keyword evidence="9" id="KW-1133">Transmembrane helix</keyword>
<comment type="similarity">
    <text evidence="2 8">Belongs to the cytochrome P450 family.</text>
</comment>
<evidence type="ECO:0000256" key="5">
    <source>
        <dbReference type="ARBA" id="ARBA00023002"/>
    </source>
</evidence>
<dbReference type="RefSeq" id="XP_066831007.1">
    <property type="nucleotide sequence ID" value="XM_066974249.1"/>
</dbReference>
<evidence type="ECO:0000256" key="9">
    <source>
        <dbReference type="SAM" id="Phobius"/>
    </source>
</evidence>
<sequence>MSTSFTEQVVNLGHEILPYLTRWYSIIALLIVTYIVSFNLKDAFMSWKLGCKNPAHFAPAGYTGVNGLYMIVSAKNQGKLAEFGDKWFSEYSSGTIYVKVCGIMKIVFTIDPENIKAVLATQFNDYGLGTRHAHFLPLLGDGIFTLDGSGWKDSRAMLRPQFAREQIAHVKSLEPHIQVLAKHIRMHNFETFDLQELFFRFTVDTATEFLFGESVHSLYDSKLGIPPPNDIPGREAFADAFNRSQHYLATRTYSQLFYWLFNSKSFREDNAKVHHLAQYFVNNALNFTPEEIEEKSRGGYIFLYELVKQTRNPKVLQDQLLNIMVAGRDTTAGLLSFTMYELARNPKIWQKLREEVFENFGAGATEAEVDSISFETLKKCEYLKWILNEALRLYPSVPINFRTALRDTTLPRGGGPDANSPIFVPKGSTVAYTIYKTHRLEEYYGKDSYEFKPERWADMKRLGWAYLPFNGGPRICLGQQFALTEASYVIARLAQLFPTLESRDDTYPPKKCIHLTMSLEDGVFVGMK</sequence>
<dbReference type="CDD" id="cd11063">
    <property type="entry name" value="CYP52"/>
    <property type="match status" value="1"/>
</dbReference>
<reference evidence="10 11" key="1">
    <citation type="submission" date="2024-03" db="EMBL/GenBank/DDBJ databases">
        <authorList>
            <person name="Brejova B."/>
        </authorList>
    </citation>
    <scope>NUCLEOTIDE SEQUENCE [LARGE SCALE GENOMIC DNA]</scope>
    <source>
        <strain evidence="10 11">CBS 14171</strain>
    </source>
</reference>
<keyword evidence="5 8" id="KW-0560">Oxidoreductase</keyword>
<evidence type="ECO:0000313" key="10">
    <source>
        <dbReference type="EMBL" id="CAK9439969.1"/>
    </source>
</evidence>
<dbReference type="PANTHER" id="PTHR24287:SF1">
    <property type="entry name" value="P450, PUTATIVE (EUROFUNG)-RELATED"/>
    <property type="match status" value="1"/>
</dbReference>
<dbReference type="Gene3D" id="1.10.630.10">
    <property type="entry name" value="Cytochrome P450"/>
    <property type="match status" value="1"/>
</dbReference>